<feature type="compositionally biased region" description="Low complexity" evidence="6">
    <location>
        <begin position="344"/>
        <end position="354"/>
    </location>
</feature>
<feature type="domain" description="Protein kinase" evidence="7">
    <location>
        <begin position="17"/>
        <end position="273"/>
    </location>
</feature>
<evidence type="ECO:0000259" key="7">
    <source>
        <dbReference type="PROSITE" id="PS50011"/>
    </source>
</evidence>
<evidence type="ECO:0000256" key="4">
    <source>
        <dbReference type="ARBA" id="ARBA00022840"/>
    </source>
</evidence>
<dbReference type="SUPFAM" id="SSF56112">
    <property type="entry name" value="Protein kinase-like (PK-like)"/>
    <property type="match status" value="1"/>
</dbReference>
<protein>
    <recommendedName>
        <fullName evidence="7">Protein kinase domain-containing protein</fullName>
    </recommendedName>
</protein>
<dbReference type="InterPro" id="IPR008266">
    <property type="entry name" value="Tyr_kinase_AS"/>
</dbReference>
<evidence type="ECO:0000313" key="8">
    <source>
        <dbReference type="EMBL" id="GLW65449.1"/>
    </source>
</evidence>
<dbReference type="PROSITE" id="PS00109">
    <property type="entry name" value="PROTEIN_KINASE_TYR"/>
    <property type="match status" value="1"/>
</dbReference>
<keyword evidence="3" id="KW-0418">Kinase</keyword>
<evidence type="ECO:0000256" key="6">
    <source>
        <dbReference type="SAM" id="MobiDB-lite"/>
    </source>
</evidence>
<dbReference type="InterPro" id="IPR011009">
    <property type="entry name" value="Kinase-like_dom_sf"/>
</dbReference>
<dbReference type="EMBL" id="BSRZ01000009">
    <property type="protein sequence ID" value="GLW65449.1"/>
    <property type="molecule type" value="Genomic_DNA"/>
</dbReference>
<dbReference type="CDD" id="cd14014">
    <property type="entry name" value="STKc_PknB_like"/>
    <property type="match status" value="1"/>
</dbReference>
<dbReference type="Proteomes" id="UP001165124">
    <property type="component" value="Unassembled WGS sequence"/>
</dbReference>
<name>A0A9W6UVU1_9ACTN</name>
<accession>A0A9W6UVU1</accession>
<dbReference type="PANTHER" id="PTHR43289:SF34">
    <property type="entry name" value="SERINE_THREONINE-PROTEIN KINASE YBDM-RELATED"/>
    <property type="match status" value="1"/>
</dbReference>
<evidence type="ECO:0000256" key="5">
    <source>
        <dbReference type="PROSITE-ProRule" id="PRU10141"/>
    </source>
</evidence>
<feature type="region of interest" description="Disordered" evidence="6">
    <location>
        <begin position="466"/>
        <end position="499"/>
    </location>
</feature>
<dbReference type="PANTHER" id="PTHR43289">
    <property type="entry name" value="MITOGEN-ACTIVATED PROTEIN KINASE KINASE KINASE 20-RELATED"/>
    <property type="match status" value="1"/>
</dbReference>
<dbReference type="Gene3D" id="2.60.120.560">
    <property type="entry name" value="Exo-inulinase, domain 1"/>
    <property type="match status" value="1"/>
</dbReference>
<dbReference type="PROSITE" id="PS50011">
    <property type="entry name" value="PROTEIN_KINASE_DOM"/>
    <property type="match status" value="1"/>
</dbReference>
<dbReference type="GO" id="GO:0005524">
    <property type="term" value="F:ATP binding"/>
    <property type="evidence" value="ECO:0007669"/>
    <property type="project" value="UniProtKB-UniRule"/>
</dbReference>
<feature type="compositionally biased region" description="Basic and acidic residues" evidence="6">
    <location>
        <begin position="328"/>
        <end position="338"/>
    </location>
</feature>
<organism evidence="8 9">
    <name type="scientific">Actinomadura rubrobrunea</name>
    <dbReference type="NCBI Taxonomy" id="115335"/>
    <lineage>
        <taxon>Bacteria</taxon>
        <taxon>Bacillati</taxon>
        <taxon>Actinomycetota</taxon>
        <taxon>Actinomycetes</taxon>
        <taxon>Streptosporangiales</taxon>
        <taxon>Thermomonosporaceae</taxon>
        <taxon>Actinomadura</taxon>
    </lineage>
</organism>
<dbReference type="InterPro" id="IPR017441">
    <property type="entry name" value="Protein_kinase_ATP_BS"/>
</dbReference>
<dbReference type="AlphaFoldDB" id="A0A9W6UVU1"/>
<feature type="compositionally biased region" description="Basic and acidic residues" evidence="6">
    <location>
        <begin position="420"/>
        <end position="432"/>
    </location>
</feature>
<feature type="compositionally biased region" description="Basic and acidic residues" evidence="6">
    <location>
        <begin position="355"/>
        <end position="370"/>
    </location>
</feature>
<gene>
    <name evidence="8" type="ORF">Arub01_36930</name>
</gene>
<keyword evidence="1" id="KW-0808">Transferase</keyword>
<dbReference type="Gene3D" id="3.30.200.20">
    <property type="entry name" value="Phosphorylase Kinase, domain 1"/>
    <property type="match status" value="1"/>
</dbReference>
<dbReference type="Gene3D" id="1.10.510.10">
    <property type="entry name" value="Transferase(Phosphotransferase) domain 1"/>
    <property type="match status" value="1"/>
</dbReference>
<sequence>MPTAPLGPDDPERLGRYRLIGRIGRGGMGTVFLGLTDEDSRVAIKVINPELSEDAAFRERFRREVTAARRVRRFCTAAVLDARLDGEPLYVVTEYVDGPTLAQAVREHGPLRGGALDGLAVNIATALGAIHGAGVVHRDLTPSNVLLSSTGPRVIDFGIAHALDAADGPTRTGQVVGTPAYVAPELMRGGPVTPAADVFSWGCVIAYAGTGRAPFTGSNVHEIMHRVLTAPPSVDALDPALRPLVIRALAKDPADRPDTTDLLRALTDHHPPDTERPRDETGPPAGRRPPPTERISALIPPAQAPAEAPTTATSGHQTLPQKLTGPPAERRPSAERRAAPTPPRQAATEALTAETARDQTMRQETSRDENALSAEQAPALQPPSAEQRLPQTQAAAEATTAETSWQQTSWQQTSWQQTSHQEKPHAAAAEARRGISARRRTLLIRLATFAVIGAVLGVQQMLPDDGGLEASADDPPESAATLVKDDFDHPSGGWKAGPDGCGEFRDDEYVLDIAPRAGAAQTCRASTAMPSPQHGLVDVRVRLSAGPSGVGWAAGVHLLADGDDRYDIVLRPDGTARLRKVVDGAAAELASGPVPDFELDDADRMQAELDLRGGVPRIALWVNGDPIFEYTDRRDPLLQGTTGLVLDDAGTSERVTAVFDDFALCQAKDA</sequence>
<keyword evidence="9" id="KW-1185">Reference proteome</keyword>
<reference evidence="8" key="1">
    <citation type="submission" date="2023-02" db="EMBL/GenBank/DDBJ databases">
        <title>Actinomadura rubrobrunea NBRC 14622.</title>
        <authorList>
            <person name="Ichikawa N."/>
            <person name="Sato H."/>
            <person name="Tonouchi N."/>
        </authorList>
    </citation>
    <scope>NUCLEOTIDE SEQUENCE</scope>
    <source>
        <strain evidence="8">NBRC 14622</strain>
    </source>
</reference>
<evidence type="ECO:0000256" key="2">
    <source>
        <dbReference type="ARBA" id="ARBA00022741"/>
    </source>
</evidence>
<feature type="region of interest" description="Disordered" evidence="6">
    <location>
        <begin position="264"/>
        <end position="432"/>
    </location>
</feature>
<evidence type="ECO:0000256" key="1">
    <source>
        <dbReference type="ARBA" id="ARBA00022679"/>
    </source>
</evidence>
<evidence type="ECO:0000256" key="3">
    <source>
        <dbReference type="ARBA" id="ARBA00022777"/>
    </source>
</evidence>
<dbReference type="Pfam" id="PF00069">
    <property type="entry name" value="Pkinase"/>
    <property type="match status" value="1"/>
</dbReference>
<feature type="binding site" evidence="5">
    <location>
        <position position="45"/>
    </location>
    <ligand>
        <name>ATP</name>
        <dbReference type="ChEBI" id="CHEBI:30616"/>
    </ligand>
</feature>
<dbReference type="InterPro" id="IPR000719">
    <property type="entry name" value="Prot_kinase_dom"/>
</dbReference>
<dbReference type="RefSeq" id="WP_176579567.1">
    <property type="nucleotide sequence ID" value="NZ_BSRZ01000009.1"/>
</dbReference>
<feature type="compositionally biased region" description="Low complexity" evidence="6">
    <location>
        <begin position="300"/>
        <end position="313"/>
    </location>
</feature>
<keyword evidence="2 5" id="KW-0547">Nucleotide-binding</keyword>
<dbReference type="GO" id="GO:0004674">
    <property type="term" value="F:protein serine/threonine kinase activity"/>
    <property type="evidence" value="ECO:0007669"/>
    <property type="project" value="TreeGrafter"/>
</dbReference>
<keyword evidence="4 5" id="KW-0067">ATP-binding</keyword>
<comment type="caution">
    <text evidence="8">The sequence shown here is derived from an EMBL/GenBank/DDBJ whole genome shotgun (WGS) entry which is preliminary data.</text>
</comment>
<feature type="compositionally biased region" description="Low complexity" evidence="6">
    <location>
        <begin position="391"/>
        <end position="419"/>
    </location>
</feature>
<feature type="compositionally biased region" description="Basic and acidic residues" evidence="6">
    <location>
        <begin position="264"/>
        <end position="281"/>
    </location>
</feature>
<proteinExistence type="predicted"/>
<evidence type="ECO:0000313" key="9">
    <source>
        <dbReference type="Proteomes" id="UP001165124"/>
    </source>
</evidence>
<dbReference type="PROSITE" id="PS00107">
    <property type="entry name" value="PROTEIN_KINASE_ATP"/>
    <property type="match status" value="1"/>
</dbReference>